<dbReference type="RefSeq" id="WP_180570250.1">
    <property type="nucleotide sequence ID" value="NZ_JACCKB010000038.1"/>
</dbReference>
<comment type="caution">
    <text evidence="1">The sequence shown here is derived from an EMBL/GenBank/DDBJ whole genome shotgun (WGS) entry which is preliminary data.</text>
</comment>
<reference evidence="1 2" key="1">
    <citation type="submission" date="2020-07" db="EMBL/GenBank/DDBJ databases">
        <title>Endozoicomonas sp. nov., isolated from sediment.</title>
        <authorList>
            <person name="Gu T."/>
        </authorList>
    </citation>
    <scope>NUCLEOTIDE SEQUENCE [LARGE SCALE GENOMIC DNA]</scope>
    <source>
        <strain evidence="1 2">SM1973</strain>
    </source>
</reference>
<dbReference type="Proteomes" id="UP000569732">
    <property type="component" value="Unassembled WGS sequence"/>
</dbReference>
<organism evidence="1 2">
    <name type="scientific">Spartinivicinus marinus</name>
    <dbReference type="NCBI Taxonomy" id="2994442"/>
    <lineage>
        <taxon>Bacteria</taxon>
        <taxon>Pseudomonadati</taxon>
        <taxon>Pseudomonadota</taxon>
        <taxon>Gammaproteobacteria</taxon>
        <taxon>Oceanospirillales</taxon>
        <taxon>Zooshikellaceae</taxon>
        <taxon>Spartinivicinus</taxon>
    </lineage>
</organism>
<name>A0A853IE56_9GAMM</name>
<protein>
    <submittedName>
        <fullName evidence="1">Uncharacterized protein</fullName>
    </submittedName>
</protein>
<accession>A0A853IE56</accession>
<proteinExistence type="predicted"/>
<dbReference type="EMBL" id="JACCKB010000038">
    <property type="protein sequence ID" value="NYZ68231.1"/>
    <property type="molecule type" value="Genomic_DNA"/>
</dbReference>
<evidence type="ECO:0000313" key="1">
    <source>
        <dbReference type="EMBL" id="NYZ68231.1"/>
    </source>
</evidence>
<evidence type="ECO:0000313" key="2">
    <source>
        <dbReference type="Proteomes" id="UP000569732"/>
    </source>
</evidence>
<dbReference type="AlphaFoldDB" id="A0A853IE56"/>
<keyword evidence="2" id="KW-1185">Reference proteome</keyword>
<sequence length="141" mass="16238">MNLKIDDKSVPIDIFCLPEMSLSSARAKMTKWTYSLSIKEQEFIELLEDEYHQLISDLKEDDEQVGEIQDELGKAGYPALDKVLQDNELLFSTIYYLFENLISNFSSSGASTVYWHDDITSCEYKQGKVYIYGICYSKAQT</sequence>
<gene>
    <name evidence="1" type="ORF">H0A36_19620</name>
</gene>